<protein>
    <submittedName>
        <fullName evidence="1">Uncharacterized protein</fullName>
    </submittedName>
</protein>
<sequence length="64" mass="7253">MVAKSNAQRQELPNPAILRADLSEQRNAMPKADYQLNPGHFAGERTAVSDEVPMGKERTYRQRI</sequence>
<gene>
    <name evidence="1" type="ORF">FHS92_000907</name>
</gene>
<accession>A0A841IY21</accession>
<evidence type="ECO:0000313" key="2">
    <source>
        <dbReference type="Proteomes" id="UP000552700"/>
    </source>
</evidence>
<reference evidence="1 2" key="1">
    <citation type="submission" date="2020-08" db="EMBL/GenBank/DDBJ databases">
        <title>Genomic Encyclopedia of Type Strains, Phase IV (KMG-IV): sequencing the most valuable type-strain genomes for metagenomic binning, comparative biology and taxonomic classification.</title>
        <authorList>
            <person name="Goeker M."/>
        </authorList>
    </citation>
    <scope>NUCLEOTIDE SEQUENCE [LARGE SCALE GENOMIC DNA]</scope>
    <source>
        <strain evidence="1 2">DSM 102255</strain>
    </source>
</reference>
<dbReference type="Proteomes" id="UP000552700">
    <property type="component" value="Unassembled WGS sequence"/>
</dbReference>
<keyword evidence="2" id="KW-1185">Reference proteome</keyword>
<dbReference type="EMBL" id="JACIJP010000001">
    <property type="protein sequence ID" value="MBB6123200.1"/>
    <property type="molecule type" value="Genomic_DNA"/>
</dbReference>
<organism evidence="1 2">
    <name type="scientific">Sphingobium subterraneum</name>
    <dbReference type="NCBI Taxonomy" id="627688"/>
    <lineage>
        <taxon>Bacteria</taxon>
        <taxon>Pseudomonadati</taxon>
        <taxon>Pseudomonadota</taxon>
        <taxon>Alphaproteobacteria</taxon>
        <taxon>Sphingomonadales</taxon>
        <taxon>Sphingomonadaceae</taxon>
        <taxon>Sphingobium</taxon>
    </lineage>
</organism>
<name>A0A841IY21_9SPHN</name>
<dbReference type="AlphaFoldDB" id="A0A841IY21"/>
<evidence type="ECO:0000313" key="1">
    <source>
        <dbReference type="EMBL" id="MBB6123200.1"/>
    </source>
</evidence>
<comment type="caution">
    <text evidence="1">The sequence shown here is derived from an EMBL/GenBank/DDBJ whole genome shotgun (WGS) entry which is preliminary data.</text>
</comment>
<dbReference type="RefSeq" id="WP_184077915.1">
    <property type="nucleotide sequence ID" value="NZ_JACIJP010000001.1"/>
</dbReference>
<proteinExistence type="predicted"/>